<keyword evidence="3" id="KW-1185">Reference proteome</keyword>
<dbReference type="InterPro" id="IPR051710">
    <property type="entry name" value="Phosphatase_SH3-domain"/>
</dbReference>
<feature type="region of interest" description="Disordered" evidence="1">
    <location>
        <begin position="522"/>
        <end position="594"/>
    </location>
</feature>
<feature type="compositionally biased region" description="Polar residues" evidence="1">
    <location>
        <begin position="584"/>
        <end position="594"/>
    </location>
</feature>
<comment type="caution">
    <text evidence="2">The sequence shown here is derived from an EMBL/GenBank/DDBJ whole genome shotgun (WGS) entry which is preliminary data.</text>
</comment>
<protein>
    <recommendedName>
        <fullName evidence="4">Phosphoglycerate mutase family protein</fullName>
    </recommendedName>
</protein>
<evidence type="ECO:0000313" key="3">
    <source>
        <dbReference type="Proteomes" id="UP001642501"/>
    </source>
</evidence>
<proteinExistence type="predicted"/>
<feature type="compositionally biased region" description="Polar residues" evidence="1">
    <location>
        <begin position="270"/>
        <end position="282"/>
    </location>
</feature>
<dbReference type="Proteomes" id="UP001642501">
    <property type="component" value="Unassembled WGS sequence"/>
</dbReference>
<dbReference type="PANTHER" id="PTHR16469:SF27">
    <property type="entry name" value="UBIQUITIN-ASSOCIATED AND SH3 DOMAIN-CONTAINING BA-RELATED"/>
    <property type="match status" value="1"/>
</dbReference>
<feature type="region of interest" description="Disordered" evidence="1">
    <location>
        <begin position="386"/>
        <end position="407"/>
    </location>
</feature>
<dbReference type="Gene3D" id="3.40.50.1240">
    <property type="entry name" value="Phosphoglycerate mutase-like"/>
    <property type="match status" value="2"/>
</dbReference>
<sequence length="754" mass="80973">MGRPPAYIFIVRHGNRLDAADKLWHLSSPTPYDPPLTYGGWLQCRTIGRRIADILRESAIFDTPSTAANCEQPAPKKRRFKIVIHSSPFLRCVQTSIAISSGIASESQPFETSRNSGLLPPLVGRPSGQNEPTLTKAHDLGGKSVPRNVATSLHKSVLRIDAFLGEWLSPGYFELITPPPSSVLMVAGAKAELLRRGDYSSFNHTATSHSRHAHSHSTGHLWGASRSNTWSSHPTETDELAKSGSQYTPPVGLFYNNSGTDDWTTPRWESPNSTSTQQTTKPNHYIPPVPHSAISSRSPAPTNYVAHARDACVDVDYQWDSMRPPYDWGDGGEFGEEWTSMHRRFRKGIQKLVDWYSVHDAPTEMVTRTVRFKARYPRAYSNENVTDEGECAIDDDDDDDAESDTDEDCVRESVVVLVSHGAGCNALIGAITQQPVLVDVGLASLSVAARRPGKETLECQPDGEDSHASKWTGAVHSGHPGGIVPLSKYYEMKLFADSDHLRSVPTTPVTPRNSMAAVFGTTRSRHSNSLSGTPGSTSLYTTGTVGQRSSSAGSFNGTSDLTARRPSGAFTRTALTTGGVPTERITSLSSTDGQASNGFTVGSGISSFLPPILSTTCSGHSRSASIGLWSPISLKGSEKDTFAANEDDRDAGNDSDMEILLSFGPKNAKLPLQESKKGVSSISGKGVPGHLDPSSLSVAHSVYSSRDDKADNEDNTLSRGFAAMASTLPRLDTNASMTGEIGLPTPGHAPAPAS</sequence>
<feature type="region of interest" description="Disordered" evidence="1">
    <location>
        <begin position="264"/>
        <end position="300"/>
    </location>
</feature>
<dbReference type="InterPro" id="IPR029033">
    <property type="entry name" value="His_PPase_superfam"/>
</dbReference>
<feature type="compositionally biased region" description="Low complexity" evidence="1">
    <location>
        <begin position="678"/>
        <end position="695"/>
    </location>
</feature>
<feature type="region of interest" description="Disordered" evidence="1">
    <location>
        <begin position="226"/>
        <end position="246"/>
    </location>
</feature>
<accession>A0ABP0DDC5</accession>
<evidence type="ECO:0000313" key="2">
    <source>
        <dbReference type="EMBL" id="CAK7265097.1"/>
    </source>
</evidence>
<evidence type="ECO:0008006" key="4">
    <source>
        <dbReference type="Google" id="ProtNLM"/>
    </source>
</evidence>
<feature type="region of interest" description="Disordered" evidence="1">
    <location>
        <begin position="673"/>
        <end position="695"/>
    </location>
</feature>
<feature type="compositionally biased region" description="Polar residues" evidence="1">
    <location>
        <begin position="527"/>
        <end position="561"/>
    </location>
</feature>
<feature type="region of interest" description="Disordered" evidence="1">
    <location>
        <begin position="732"/>
        <end position="754"/>
    </location>
</feature>
<dbReference type="InterPro" id="IPR013078">
    <property type="entry name" value="His_Pase_superF_clade-1"/>
</dbReference>
<gene>
    <name evidence="2" type="ORF">SEPCBS57363_001414</name>
</gene>
<dbReference type="EMBL" id="CAWUOM010000014">
    <property type="protein sequence ID" value="CAK7265097.1"/>
    <property type="molecule type" value="Genomic_DNA"/>
</dbReference>
<reference evidence="2 3" key="1">
    <citation type="submission" date="2024-01" db="EMBL/GenBank/DDBJ databases">
        <authorList>
            <person name="Allen C."/>
            <person name="Tagirdzhanova G."/>
        </authorList>
    </citation>
    <scope>NUCLEOTIDE SEQUENCE [LARGE SCALE GENOMIC DNA]</scope>
    <source>
        <strain evidence="2 3">CBS 573.63</strain>
    </source>
</reference>
<name>A0ABP0DDC5_9PEZI</name>
<organism evidence="2 3">
    <name type="scientific">Sporothrix epigloea</name>
    <dbReference type="NCBI Taxonomy" id="1892477"/>
    <lineage>
        <taxon>Eukaryota</taxon>
        <taxon>Fungi</taxon>
        <taxon>Dikarya</taxon>
        <taxon>Ascomycota</taxon>
        <taxon>Pezizomycotina</taxon>
        <taxon>Sordariomycetes</taxon>
        <taxon>Sordariomycetidae</taxon>
        <taxon>Ophiostomatales</taxon>
        <taxon>Ophiostomataceae</taxon>
        <taxon>Sporothrix</taxon>
    </lineage>
</organism>
<dbReference type="PANTHER" id="PTHR16469">
    <property type="entry name" value="UBIQUITIN-ASSOCIATED AND SH3 DOMAIN-CONTAINING BA-RELATED"/>
    <property type="match status" value="1"/>
</dbReference>
<feature type="region of interest" description="Disordered" evidence="1">
    <location>
        <begin position="455"/>
        <end position="474"/>
    </location>
</feature>
<dbReference type="SUPFAM" id="SSF53254">
    <property type="entry name" value="Phosphoglycerate mutase-like"/>
    <property type="match status" value="1"/>
</dbReference>
<evidence type="ECO:0000256" key="1">
    <source>
        <dbReference type="SAM" id="MobiDB-lite"/>
    </source>
</evidence>
<dbReference type="SMART" id="SM00855">
    <property type="entry name" value="PGAM"/>
    <property type="match status" value="1"/>
</dbReference>